<dbReference type="SMART" id="SM00049">
    <property type="entry name" value="DEP"/>
    <property type="match status" value="1"/>
</dbReference>
<proteinExistence type="inferred from homology"/>
<evidence type="ECO:0000256" key="3">
    <source>
        <dbReference type="SAM" id="MobiDB-lite"/>
    </source>
</evidence>
<sequence>MGLTPHDGSEGVGGWHSGGGVCENMGATGDGDSSVPSESTVGRNAVVRSLTGCAFGCRVPDLVLLPVASWLRWSASAGRAAPRGWLRVGGRLTVSPAGPGVARRPFGATFVWSSIVGALRAQVEVKRRRHGLWRHDSCFVGSEAVDVVSAHLVQNKYFGDADIPRAKVVRVCQALMDRKVFEAVPTRVFGRDRKATFEDSSYSLYRFMATPGPDDRLGCEDGGTRPSRYVDVLSASSDDRSARLEDLWESLSLAPCSPPHISAPASLSPQVVGEVWREEALGRLLQLIDLPLLDSLLRQQELIARGPASQRQPDTVSSVYLDRGVLKAYSDSQEDEWIIAAVDCLEYLPDQMVVEISRNFPEQPDRTDLVKALLFDAISRYYSGREPLLSHLCDVHNGIAELLGKWDRPGHESSPFEGSQKKRTDPSINQNSAAPS</sequence>
<dbReference type="AlphaFoldDB" id="A0A3Q0ED92"/>
<dbReference type="KEGG" id="csyr:103272216"/>
<name>A0A3Q0ED92_CARSF</name>
<protein>
    <recommendedName>
        <fullName evidence="2">DEP domain-containing protein 7</fullName>
    </recommendedName>
</protein>
<reference evidence="6" key="1">
    <citation type="submission" date="2025-08" db="UniProtKB">
        <authorList>
            <consortium name="RefSeq"/>
        </authorList>
    </citation>
    <scope>IDENTIFICATION</scope>
</reference>
<dbReference type="InterPro" id="IPR000591">
    <property type="entry name" value="DEP_dom"/>
</dbReference>
<feature type="domain" description="DEP" evidence="4">
    <location>
        <begin position="119"/>
        <end position="209"/>
    </location>
</feature>
<dbReference type="PANTHER" id="PTHR16206:SF9">
    <property type="entry name" value="DEP DOMAIN-CONTAINING PROTEIN 7"/>
    <property type="match status" value="1"/>
</dbReference>
<evidence type="ECO:0000256" key="1">
    <source>
        <dbReference type="ARBA" id="ARBA00037970"/>
    </source>
</evidence>
<dbReference type="CTD" id="91614"/>
<keyword evidence="5" id="KW-1185">Reference proteome</keyword>
<dbReference type="STRING" id="1868482.ENSTSYP00000017926"/>
<feature type="compositionally biased region" description="Polar residues" evidence="3">
    <location>
        <begin position="426"/>
        <end position="436"/>
    </location>
</feature>
<dbReference type="GO" id="GO:0035556">
    <property type="term" value="P:intracellular signal transduction"/>
    <property type="evidence" value="ECO:0007669"/>
    <property type="project" value="InterPro"/>
</dbReference>
<dbReference type="InterPro" id="IPR036388">
    <property type="entry name" value="WH-like_DNA-bd_sf"/>
</dbReference>
<evidence type="ECO:0000313" key="6">
    <source>
        <dbReference type="RefSeq" id="XP_021574089.1"/>
    </source>
</evidence>
<accession>A0A3Q0ED92</accession>
<dbReference type="Gene3D" id="1.10.10.10">
    <property type="entry name" value="Winged helix-like DNA-binding domain superfamily/Winged helix DNA-binding domain"/>
    <property type="match status" value="1"/>
</dbReference>
<gene>
    <name evidence="6" type="primary">DEPDC7</name>
</gene>
<dbReference type="PANTHER" id="PTHR16206">
    <property type="entry name" value="DEP DOMAIN-CONTAINING"/>
    <property type="match status" value="1"/>
</dbReference>
<dbReference type="InterPro" id="IPR036390">
    <property type="entry name" value="WH_DNA-bd_sf"/>
</dbReference>
<feature type="compositionally biased region" description="Gly residues" evidence="3">
    <location>
        <begin position="10"/>
        <end position="21"/>
    </location>
</feature>
<evidence type="ECO:0000256" key="2">
    <source>
        <dbReference type="ARBA" id="ARBA00040225"/>
    </source>
</evidence>
<organism evidence="5 6">
    <name type="scientific">Carlito syrichta</name>
    <name type="common">Philippine tarsier</name>
    <name type="synonym">Tarsius syrichta</name>
    <dbReference type="NCBI Taxonomy" id="1868482"/>
    <lineage>
        <taxon>Eukaryota</taxon>
        <taxon>Metazoa</taxon>
        <taxon>Chordata</taxon>
        <taxon>Craniata</taxon>
        <taxon>Vertebrata</taxon>
        <taxon>Euteleostomi</taxon>
        <taxon>Mammalia</taxon>
        <taxon>Eutheria</taxon>
        <taxon>Euarchontoglires</taxon>
        <taxon>Primates</taxon>
        <taxon>Haplorrhini</taxon>
        <taxon>Tarsiiformes</taxon>
        <taxon>Tarsiidae</taxon>
        <taxon>Carlito</taxon>
    </lineage>
</organism>
<dbReference type="SUPFAM" id="SSF46785">
    <property type="entry name" value="Winged helix' DNA-binding domain"/>
    <property type="match status" value="1"/>
</dbReference>
<feature type="region of interest" description="Disordered" evidence="3">
    <location>
        <begin position="1"/>
        <end position="39"/>
    </location>
</feature>
<dbReference type="OrthoDB" id="276323at2759"/>
<dbReference type="RefSeq" id="XP_021574089.1">
    <property type="nucleotide sequence ID" value="XM_021718414.1"/>
</dbReference>
<comment type="similarity">
    <text evidence="1">Belongs to the DEPDC7 family.</text>
</comment>
<dbReference type="GeneID" id="103272216"/>
<dbReference type="Pfam" id="PF00610">
    <property type="entry name" value="DEP"/>
    <property type="match status" value="1"/>
</dbReference>
<evidence type="ECO:0000259" key="4">
    <source>
        <dbReference type="SMART" id="SM00049"/>
    </source>
</evidence>
<dbReference type="Proteomes" id="UP000189704">
    <property type="component" value="Unplaced"/>
</dbReference>
<evidence type="ECO:0000313" key="5">
    <source>
        <dbReference type="Proteomes" id="UP000189704"/>
    </source>
</evidence>
<dbReference type="CDD" id="cd04446">
    <property type="entry name" value="DEP_DEPDC4"/>
    <property type="match status" value="1"/>
</dbReference>
<feature type="region of interest" description="Disordered" evidence="3">
    <location>
        <begin position="406"/>
        <end position="436"/>
    </location>
</feature>